<sequence length="57" mass="6219">MRGAPPVVPVRVACTEMTGLEKGRANVYAELGYANAEKMLVEVKLMTAIRKVIETRG</sequence>
<evidence type="ECO:0000313" key="2">
    <source>
        <dbReference type="Proteomes" id="UP000494363"/>
    </source>
</evidence>
<protein>
    <submittedName>
        <fullName evidence="1">Uncharacterized protein</fullName>
    </submittedName>
</protein>
<proteinExistence type="predicted"/>
<evidence type="ECO:0000313" key="1">
    <source>
        <dbReference type="EMBL" id="CAB3774653.1"/>
    </source>
</evidence>
<keyword evidence="2" id="KW-1185">Reference proteome</keyword>
<organism evidence="1 2">
    <name type="scientific">Paraburkholderia humisilvae</name>
    <dbReference type="NCBI Taxonomy" id="627669"/>
    <lineage>
        <taxon>Bacteria</taxon>
        <taxon>Pseudomonadati</taxon>
        <taxon>Pseudomonadota</taxon>
        <taxon>Betaproteobacteria</taxon>
        <taxon>Burkholderiales</taxon>
        <taxon>Burkholderiaceae</taxon>
        <taxon>Paraburkholderia</taxon>
    </lineage>
</organism>
<dbReference type="EMBL" id="CADIKH010000145">
    <property type="protein sequence ID" value="CAB3774653.1"/>
    <property type="molecule type" value="Genomic_DNA"/>
</dbReference>
<name>A0A6J5F8E1_9BURK</name>
<dbReference type="AlphaFoldDB" id="A0A6J5F8E1"/>
<gene>
    <name evidence="1" type="ORF">LMG29542_08031</name>
</gene>
<dbReference type="Proteomes" id="UP000494363">
    <property type="component" value="Unassembled WGS sequence"/>
</dbReference>
<reference evidence="1 2" key="1">
    <citation type="submission" date="2020-04" db="EMBL/GenBank/DDBJ databases">
        <authorList>
            <person name="De Canck E."/>
        </authorList>
    </citation>
    <scope>NUCLEOTIDE SEQUENCE [LARGE SCALE GENOMIC DNA]</scope>
    <source>
        <strain evidence="1 2">LMG 29542</strain>
    </source>
</reference>
<accession>A0A6J5F8E1</accession>